<proteinExistence type="inferred from homology"/>
<dbReference type="InterPro" id="IPR015947">
    <property type="entry name" value="PUA-like_sf"/>
</dbReference>
<keyword evidence="8 12" id="KW-0808">Transferase</keyword>
<name>A0AAW9RE30_9GAMM</name>
<evidence type="ECO:0000259" key="13">
    <source>
        <dbReference type="Pfam" id="PF04452"/>
    </source>
</evidence>
<evidence type="ECO:0000256" key="1">
    <source>
        <dbReference type="ARBA" id="ARBA00004496"/>
    </source>
</evidence>
<dbReference type="Pfam" id="PF20260">
    <property type="entry name" value="PUA_4"/>
    <property type="match status" value="1"/>
</dbReference>
<dbReference type="PANTHER" id="PTHR30027">
    <property type="entry name" value="RIBOSOMAL RNA SMALL SUBUNIT METHYLTRANSFERASE E"/>
    <property type="match status" value="1"/>
</dbReference>
<dbReference type="InterPro" id="IPR046887">
    <property type="entry name" value="RsmE_PUA-like"/>
</dbReference>
<dbReference type="GO" id="GO:0005737">
    <property type="term" value="C:cytoplasm"/>
    <property type="evidence" value="ECO:0007669"/>
    <property type="project" value="UniProtKB-SubCell"/>
</dbReference>
<comment type="function">
    <text evidence="10 12">Specifically methylates the N3 position of the uracil ring of uridine 1498 (m3U1498) in 16S rRNA. Acts on the fully assembled 30S ribosomal subunit.</text>
</comment>
<keyword evidence="6 12" id="KW-0698">rRNA processing</keyword>
<evidence type="ECO:0000256" key="10">
    <source>
        <dbReference type="ARBA" id="ARBA00025699"/>
    </source>
</evidence>
<dbReference type="RefSeq" id="WP_354694377.1">
    <property type="nucleotide sequence ID" value="NZ_JAZHOG010000003.1"/>
</dbReference>
<feature type="domain" description="Ribosomal RNA small subunit methyltransferase E methyltransferase" evidence="13">
    <location>
        <begin position="95"/>
        <end position="255"/>
    </location>
</feature>
<dbReference type="Gene3D" id="3.40.1280.10">
    <property type="match status" value="1"/>
</dbReference>
<dbReference type="SUPFAM" id="SSF75217">
    <property type="entry name" value="alpha/beta knot"/>
    <property type="match status" value="1"/>
</dbReference>
<evidence type="ECO:0000256" key="12">
    <source>
        <dbReference type="PIRNR" id="PIRNR015601"/>
    </source>
</evidence>
<evidence type="ECO:0000256" key="3">
    <source>
        <dbReference type="ARBA" id="ARBA00012328"/>
    </source>
</evidence>
<dbReference type="Pfam" id="PF04452">
    <property type="entry name" value="Methyltrans_RNA"/>
    <property type="match status" value="1"/>
</dbReference>
<dbReference type="PIRSF" id="PIRSF015601">
    <property type="entry name" value="MTase_slr0722"/>
    <property type="match status" value="1"/>
</dbReference>
<reference evidence="15 16" key="1">
    <citation type="submission" date="2024-02" db="EMBL/GenBank/DDBJ databases">
        <title>A novel Wenzhouxiangellaceae bacterium, isolated from coastal sediments.</title>
        <authorList>
            <person name="Du Z.-J."/>
            <person name="Ye Y.-Q."/>
            <person name="Zhang X.-Y."/>
        </authorList>
    </citation>
    <scope>NUCLEOTIDE SEQUENCE [LARGE SCALE GENOMIC DNA]</scope>
    <source>
        <strain evidence="15 16">CH-27</strain>
    </source>
</reference>
<dbReference type="GO" id="GO:0070042">
    <property type="term" value="F:rRNA (uridine-N3-)-methyltransferase activity"/>
    <property type="evidence" value="ECO:0007669"/>
    <property type="project" value="TreeGrafter"/>
</dbReference>
<dbReference type="InterPro" id="IPR029026">
    <property type="entry name" value="tRNA_m1G_MTases_N"/>
</dbReference>
<dbReference type="Gene3D" id="2.40.240.20">
    <property type="entry name" value="Hypothetical PUA domain-like, domain 1"/>
    <property type="match status" value="1"/>
</dbReference>
<evidence type="ECO:0000256" key="4">
    <source>
        <dbReference type="ARBA" id="ARBA00013673"/>
    </source>
</evidence>
<comment type="similarity">
    <text evidence="2 12">Belongs to the RNA methyltransferase RsmE family.</text>
</comment>
<protein>
    <recommendedName>
        <fullName evidence="4 12">Ribosomal RNA small subunit methyltransferase E</fullName>
        <ecNumber evidence="3 12">2.1.1.193</ecNumber>
    </recommendedName>
</protein>
<dbReference type="Proteomes" id="UP001359886">
    <property type="component" value="Unassembled WGS sequence"/>
</dbReference>
<dbReference type="NCBIfam" id="TIGR00046">
    <property type="entry name" value="RsmE family RNA methyltransferase"/>
    <property type="match status" value="1"/>
</dbReference>
<keyword evidence="16" id="KW-1185">Reference proteome</keyword>
<comment type="subcellular location">
    <subcellularLocation>
        <location evidence="1 12">Cytoplasm</location>
    </subcellularLocation>
</comment>
<dbReference type="EMBL" id="JAZHOG010000003">
    <property type="protein sequence ID" value="MEJ8567058.1"/>
    <property type="molecule type" value="Genomic_DNA"/>
</dbReference>
<dbReference type="NCBIfam" id="NF008692">
    <property type="entry name" value="PRK11713.1-5"/>
    <property type="match status" value="1"/>
</dbReference>
<dbReference type="InterPro" id="IPR046886">
    <property type="entry name" value="RsmE_MTase_dom"/>
</dbReference>
<evidence type="ECO:0000256" key="5">
    <source>
        <dbReference type="ARBA" id="ARBA00022490"/>
    </source>
</evidence>
<evidence type="ECO:0000256" key="8">
    <source>
        <dbReference type="ARBA" id="ARBA00022679"/>
    </source>
</evidence>
<organism evidence="15 16">
    <name type="scientific">Elongatibacter sediminis</name>
    <dbReference type="NCBI Taxonomy" id="3119006"/>
    <lineage>
        <taxon>Bacteria</taxon>
        <taxon>Pseudomonadati</taxon>
        <taxon>Pseudomonadota</taxon>
        <taxon>Gammaproteobacteria</taxon>
        <taxon>Chromatiales</taxon>
        <taxon>Wenzhouxiangellaceae</taxon>
        <taxon>Elongatibacter</taxon>
    </lineage>
</organism>
<comment type="catalytic activity">
    <reaction evidence="11 12">
        <text>uridine(1498) in 16S rRNA + S-adenosyl-L-methionine = N(3)-methyluridine(1498) in 16S rRNA + S-adenosyl-L-homocysteine + H(+)</text>
        <dbReference type="Rhea" id="RHEA:42920"/>
        <dbReference type="Rhea" id="RHEA-COMP:10283"/>
        <dbReference type="Rhea" id="RHEA-COMP:10284"/>
        <dbReference type="ChEBI" id="CHEBI:15378"/>
        <dbReference type="ChEBI" id="CHEBI:57856"/>
        <dbReference type="ChEBI" id="CHEBI:59789"/>
        <dbReference type="ChEBI" id="CHEBI:65315"/>
        <dbReference type="ChEBI" id="CHEBI:74502"/>
        <dbReference type="EC" id="2.1.1.193"/>
    </reaction>
</comment>
<sequence>MTKDSRYGPDRGRIEQREISLRIPRVHVDCGIEPGHTLALPRAQAHYVGRVLRLGTGSPLVLFNGDGCDYAAELVHVSKSGAEARIEARLPGIPPSPLSITLVQALSRGERMDQALQKATELGAAAFQPVITARCGVRLDDRRLDKRMAHWRGVIISACEQCGRSELPELRAPMSLVDWAASSCQGSPIALDPASRHSFRNLEASGSMQVLIGPEGGFDDRERSVLEGAGVESVRFGTRILRTETAGPAVIAALQAAAGDLN</sequence>
<evidence type="ECO:0000256" key="6">
    <source>
        <dbReference type="ARBA" id="ARBA00022552"/>
    </source>
</evidence>
<dbReference type="GO" id="GO:0070475">
    <property type="term" value="P:rRNA base methylation"/>
    <property type="evidence" value="ECO:0007669"/>
    <property type="project" value="TreeGrafter"/>
</dbReference>
<gene>
    <name evidence="15" type="ORF">V3330_05425</name>
</gene>
<evidence type="ECO:0000313" key="15">
    <source>
        <dbReference type="EMBL" id="MEJ8567058.1"/>
    </source>
</evidence>
<dbReference type="AlphaFoldDB" id="A0AAW9RE30"/>
<dbReference type="CDD" id="cd18084">
    <property type="entry name" value="RsmE-like"/>
    <property type="match status" value="1"/>
</dbReference>
<comment type="caution">
    <text evidence="15">The sequence shown here is derived from an EMBL/GenBank/DDBJ whole genome shotgun (WGS) entry which is preliminary data.</text>
</comment>
<keyword evidence="7 12" id="KW-0489">Methyltransferase</keyword>
<evidence type="ECO:0000256" key="11">
    <source>
        <dbReference type="ARBA" id="ARBA00047944"/>
    </source>
</evidence>
<accession>A0AAW9RE30</accession>
<dbReference type="EC" id="2.1.1.193" evidence="3 12"/>
<evidence type="ECO:0000256" key="2">
    <source>
        <dbReference type="ARBA" id="ARBA00005528"/>
    </source>
</evidence>
<keyword evidence="9 12" id="KW-0949">S-adenosyl-L-methionine</keyword>
<dbReference type="SUPFAM" id="SSF88697">
    <property type="entry name" value="PUA domain-like"/>
    <property type="match status" value="1"/>
</dbReference>
<evidence type="ECO:0000259" key="14">
    <source>
        <dbReference type="Pfam" id="PF20260"/>
    </source>
</evidence>
<dbReference type="PANTHER" id="PTHR30027:SF3">
    <property type="entry name" value="16S RRNA (URACIL(1498)-N(3))-METHYLTRANSFERASE"/>
    <property type="match status" value="1"/>
</dbReference>
<evidence type="ECO:0000256" key="7">
    <source>
        <dbReference type="ARBA" id="ARBA00022603"/>
    </source>
</evidence>
<dbReference type="InterPro" id="IPR029028">
    <property type="entry name" value="Alpha/beta_knot_MTases"/>
</dbReference>
<feature type="domain" description="Ribosomal RNA small subunit methyltransferase E PUA-like" evidence="14">
    <location>
        <begin position="40"/>
        <end position="87"/>
    </location>
</feature>
<keyword evidence="5 12" id="KW-0963">Cytoplasm</keyword>
<evidence type="ECO:0000313" key="16">
    <source>
        <dbReference type="Proteomes" id="UP001359886"/>
    </source>
</evidence>
<dbReference type="InterPro" id="IPR006700">
    <property type="entry name" value="RsmE"/>
</dbReference>
<evidence type="ECO:0000256" key="9">
    <source>
        <dbReference type="ARBA" id="ARBA00022691"/>
    </source>
</evidence>